<dbReference type="AlphaFoldDB" id="A0A0C3AX94"/>
<protein>
    <recommendedName>
        <fullName evidence="9">Fe2OG dioxygenase domain-containing protein</fullName>
    </recommendedName>
</protein>
<evidence type="ECO:0000256" key="4">
    <source>
        <dbReference type="ARBA" id="ARBA00022964"/>
    </source>
</evidence>
<organism evidence="10 11">
    <name type="scientific">Serendipita vermifera MAFF 305830</name>
    <dbReference type="NCBI Taxonomy" id="933852"/>
    <lineage>
        <taxon>Eukaryota</taxon>
        <taxon>Fungi</taxon>
        <taxon>Dikarya</taxon>
        <taxon>Basidiomycota</taxon>
        <taxon>Agaricomycotina</taxon>
        <taxon>Agaricomycetes</taxon>
        <taxon>Sebacinales</taxon>
        <taxon>Serendipitaceae</taxon>
        <taxon>Serendipita</taxon>
    </lineage>
</organism>
<keyword evidence="6" id="KW-0408">Iron</keyword>
<comment type="subcellular location">
    <subcellularLocation>
        <location evidence="1">Nucleus</location>
    </subcellularLocation>
</comment>
<dbReference type="PROSITE" id="PS51471">
    <property type="entry name" value="FE2OG_OXY"/>
    <property type="match status" value="1"/>
</dbReference>
<sequence>MESTTQNLSKSYQYIPNFVTEAEEEYLLRKISETPQPKWKNVTNRRLQIWGGHIGPGNTLITQPLPPFLTSYPKLIERIAATSAFDESTHKTPNHVIINEYKPGEGIMPHEDGPSYYPVVATISLGSHAVFHYHRYLPETESSSAPAPDTTPGMVASSSRDVFTGPSSQGGRAIDPKPVLSLLLEPRSVIITSGALYKEHLHCIQEVKEDWIIGAEPAERAGATDAGPDTATAYRIDNWESIEDEKMRTVVRTGGVLERATRVSLTCRDVEKTRKVGLPGFGNR</sequence>
<evidence type="ECO:0000256" key="6">
    <source>
        <dbReference type="ARBA" id="ARBA00023004"/>
    </source>
</evidence>
<feature type="domain" description="Fe2OG dioxygenase" evidence="9">
    <location>
        <begin position="92"/>
        <end position="271"/>
    </location>
</feature>
<dbReference type="Gene3D" id="2.60.120.590">
    <property type="entry name" value="Alpha-ketoglutarate-dependent dioxygenase AlkB-like"/>
    <property type="match status" value="1"/>
</dbReference>
<dbReference type="EMBL" id="KN824322">
    <property type="protein sequence ID" value="KIM24594.1"/>
    <property type="molecule type" value="Genomic_DNA"/>
</dbReference>
<dbReference type="HOGENOM" id="CLU_059836_0_0_1"/>
<reference evidence="11" key="2">
    <citation type="submission" date="2015-01" db="EMBL/GenBank/DDBJ databases">
        <title>Evolutionary Origins and Diversification of the Mycorrhizal Mutualists.</title>
        <authorList>
            <consortium name="DOE Joint Genome Institute"/>
            <consortium name="Mycorrhizal Genomics Consortium"/>
            <person name="Kohler A."/>
            <person name="Kuo A."/>
            <person name="Nagy L.G."/>
            <person name="Floudas D."/>
            <person name="Copeland A."/>
            <person name="Barry K.W."/>
            <person name="Cichocki N."/>
            <person name="Veneault-Fourrey C."/>
            <person name="LaButti K."/>
            <person name="Lindquist E.A."/>
            <person name="Lipzen A."/>
            <person name="Lundell T."/>
            <person name="Morin E."/>
            <person name="Murat C."/>
            <person name="Riley R."/>
            <person name="Ohm R."/>
            <person name="Sun H."/>
            <person name="Tunlid A."/>
            <person name="Henrissat B."/>
            <person name="Grigoriev I.V."/>
            <person name="Hibbett D.S."/>
            <person name="Martin F."/>
        </authorList>
    </citation>
    <scope>NUCLEOTIDE SEQUENCE [LARGE SCALE GENOMIC DNA]</scope>
    <source>
        <strain evidence="11">MAFF 305830</strain>
    </source>
</reference>
<keyword evidence="5" id="KW-0560">Oxidoreductase</keyword>
<dbReference type="GO" id="GO:0005634">
    <property type="term" value="C:nucleus"/>
    <property type="evidence" value="ECO:0007669"/>
    <property type="project" value="UniProtKB-SubCell"/>
</dbReference>
<evidence type="ECO:0000256" key="3">
    <source>
        <dbReference type="ARBA" id="ARBA00022723"/>
    </source>
</evidence>
<evidence type="ECO:0000313" key="11">
    <source>
        <dbReference type="Proteomes" id="UP000054097"/>
    </source>
</evidence>
<dbReference type="SUPFAM" id="SSF51197">
    <property type="entry name" value="Clavaminate synthase-like"/>
    <property type="match status" value="1"/>
</dbReference>
<gene>
    <name evidence="10" type="ORF">M408DRAFT_231459</name>
</gene>
<evidence type="ECO:0000313" key="10">
    <source>
        <dbReference type="EMBL" id="KIM24594.1"/>
    </source>
</evidence>
<dbReference type="InterPro" id="IPR032862">
    <property type="entry name" value="ALKBH6"/>
</dbReference>
<keyword evidence="11" id="KW-1185">Reference proteome</keyword>
<evidence type="ECO:0000259" key="9">
    <source>
        <dbReference type="PROSITE" id="PS51471"/>
    </source>
</evidence>
<dbReference type="InterPro" id="IPR037151">
    <property type="entry name" value="AlkB-like_sf"/>
</dbReference>
<feature type="compositionally biased region" description="Polar residues" evidence="8">
    <location>
        <begin position="156"/>
        <end position="170"/>
    </location>
</feature>
<dbReference type="PANTHER" id="PTHR46030">
    <property type="entry name" value="ALPHA-KETOGLUTARATE-DEPENDENT DIOXYGENASE ALKB HOMOLOG 6"/>
    <property type="match status" value="1"/>
</dbReference>
<dbReference type="InterPro" id="IPR027450">
    <property type="entry name" value="AlkB-like"/>
</dbReference>
<accession>A0A0C3AX94</accession>
<dbReference type="OrthoDB" id="412814at2759"/>
<keyword evidence="4" id="KW-0223">Dioxygenase</keyword>
<dbReference type="STRING" id="933852.A0A0C3AX94"/>
<proteinExistence type="inferred from homology"/>
<dbReference type="Pfam" id="PF13532">
    <property type="entry name" value="2OG-FeII_Oxy_2"/>
    <property type="match status" value="1"/>
</dbReference>
<keyword evidence="7" id="KW-0539">Nucleus</keyword>
<evidence type="ECO:0000256" key="1">
    <source>
        <dbReference type="ARBA" id="ARBA00004123"/>
    </source>
</evidence>
<evidence type="ECO:0000256" key="7">
    <source>
        <dbReference type="ARBA" id="ARBA00023242"/>
    </source>
</evidence>
<feature type="region of interest" description="Disordered" evidence="8">
    <location>
        <begin position="140"/>
        <end position="174"/>
    </location>
</feature>
<evidence type="ECO:0000256" key="8">
    <source>
        <dbReference type="SAM" id="MobiDB-lite"/>
    </source>
</evidence>
<evidence type="ECO:0000256" key="5">
    <source>
        <dbReference type="ARBA" id="ARBA00023002"/>
    </source>
</evidence>
<dbReference type="GO" id="GO:0046872">
    <property type="term" value="F:metal ion binding"/>
    <property type="evidence" value="ECO:0007669"/>
    <property type="project" value="UniProtKB-KW"/>
</dbReference>
<evidence type="ECO:0000256" key="2">
    <source>
        <dbReference type="ARBA" id="ARBA00007879"/>
    </source>
</evidence>
<name>A0A0C3AX94_SERVB</name>
<dbReference type="InterPro" id="IPR005123">
    <property type="entry name" value="Oxoglu/Fe-dep_dioxygenase_dom"/>
</dbReference>
<dbReference type="GO" id="GO:0051213">
    <property type="term" value="F:dioxygenase activity"/>
    <property type="evidence" value="ECO:0007669"/>
    <property type="project" value="UniProtKB-KW"/>
</dbReference>
<reference evidence="10 11" key="1">
    <citation type="submission" date="2014-04" db="EMBL/GenBank/DDBJ databases">
        <authorList>
            <consortium name="DOE Joint Genome Institute"/>
            <person name="Kuo A."/>
            <person name="Zuccaro A."/>
            <person name="Kohler A."/>
            <person name="Nagy L.G."/>
            <person name="Floudas D."/>
            <person name="Copeland A."/>
            <person name="Barry K.W."/>
            <person name="Cichocki N."/>
            <person name="Veneault-Fourrey C."/>
            <person name="LaButti K."/>
            <person name="Lindquist E.A."/>
            <person name="Lipzen A."/>
            <person name="Lundell T."/>
            <person name="Morin E."/>
            <person name="Murat C."/>
            <person name="Sun H."/>
            <person name="Tunlid A."/>
            <person name="Henrissat B."/>
            <person name="Grigoriev I.V."/>
            <person name="Hibbett D.S."/>
            <person name="Martin F."/>
            <person name="Nordberg H.P."/>
            <person name="Cantor M.N."/>
            <person name="Hua S.X."/>
        </authorList>
    </citation>
    <scope>NUCLEOTIDE SEQUENCE [LARGE SCALE GENOMIC DNA]</scope>
    <source>
        <strain evidence="10 11">MAFF 305830</strain>
    </source>
</reference>
<keyword evidence="3" id="KW-0479">Metal-binding</keyword>
<dbReference type="PANTHER" id="PTHR46030:SF1">
    <property type="entry name" value="ALPHA-KETOGLUTARATE-DEPENDENT DIOXYGENASE ALKB HOMOLOG 6"/>
    <property type="match status" value="1"/>
</dbReference>
<comment type="similarity">
    <text evidence="2">Belongs to the alkB family.</text>
</comment>
<dbReference type="Proteomes" id="UP000054097">
    <property type="component" value="Unassembled WGS sequence"/>
</dbReference>